<accession>A0A3Q4C179</accession>
<dbReference type="GO" id="GO:0000703">
    <property type="term" value="F:oxidized pyrimidine nucleobase lesion DNA N-glycosylase activity"/>
    <property type="evidence" value="ECO:0007669"/>
    <property type="project" value="TreeGrafter"/>
</dbReference>
<protein>
    <submittedName>
        <fullName evidence="9">Uncharacterized protein</fullName>
    </submittedName>
</protein>
<dbReference type="PANTHER" id="PTHR13235">
    <property type="entry name" value="SINGLE-STRAND SELECTIVE MONOFUNCTIONAL URACIL DNA GLYCOSYLASE"/>
    <property type="match status" value="1"/>
</dbReference>
<dbReference type="FunFam" id="3.40.470.10:FF:000005">
    <property type="entry name" value="Single-strand selective monofunctional uracil DNA glycosylase"/>
    <property type="match status" value="1"/>
</dbReference>
<evidence type="ECO:0000256" key="2">
    <source>
        <dbReference type="ARBA" id="ARBA00007889"/>
    </source>
</evidence>
<keyword evidence="3" id="KW-0227">DNA damage</keyword>
<dbReference type="GO" id="GO:0017065">
    <property type="term" value="F:single-strand selective uracil DNA N-glycosylase activity"/>
    <property type="evidence" value="ECO:0007669"/>
    <property type="project" value="InterPro"/>
</dbReference>
<reference evidence="9" key="1">
    <citation type="submission" date="2025-08" db="UniProtKB">
        <authorList>
            <consortium name="Ensembl"/>
        </authorList>
    </citation>
    <scope>IDENTIFICATION</scope>
</reference>
<comment type="subcellular location">
    <subcellularLocation>
        <location evidence="1">Nucleus</location>
    </subcellularLocation>
</comment>
<dbReference type="PANTHER" id="PTHR13235:SF2">
    <property type="entry name" value="SINGLE-STRAND SELECTIVE MONOFUNCTIONAL URACIL DNA GLYCOSYLASE"/>
    <property type="match status" value="1"/>
</dbReference>
<keyword evidence="7" id="KW-0539">Nucleus</keyword>
<evidence type="ECO:0000313" key="9">
    <source>
        <dbReference type="Ensembl" id="ENSMMOP00000029007.1"/>
    </source>
</evidence>
<evidence type="ECO:0000256" key="3">
    <source>
        <dbReference type="ARBA" id="ARBA00022763"/>
    </source>
</evidence>
<dbReference type="InterPro" id="IPR039134">
    <property type="entry name" value="SMUG1"/>
</dbReference>
<keyword evidence="4" id="KW-0378">Hydrolase</keyword>
<dbReference type="Gene3D" id="3.40.470.10">
    <property type="entry name" value="Uracil-DNA glycosylase-like domain"/>
    <property type="match status" value="1"/>
</dbReference>
<dbReference type="GO" id="GO:0005634">
    <property type="term" value="C:nucleus"/>
    <property type="evidence" value="ECO:0007669"/>
    <property type="project" value="UniProtKB-SubCell"/>
</dbReference>
<name>A0A3Q4C179_MOLML</name>
<organism evidence="9 10">
    <name type="scientific">Mola mola</name>
    <name type="common">Ocean sunfish</name>
    <name type="synonym">Tetraodon mola</name>
    <dbReference type="NCBI Taxonomy" id="94237"/>
    <lineage>
        <taxon>Eukaryota</taxon>
        <taxon>Metazoa</taxon>
        <taxon>Chordata</taxon>
        <taxon>Craniata</taxon>
        <taxon>Vertebrata</taxon>
        <taxon>Euteleostomi</taxon>
        <taxon>Actinopterygii</taxon>
        <taxon>Neopterygii</taxon>
        <taxon>Teleostei</taxon>
        <taxon>Neoteleostei</taxon>
        <taxon>Acanthomorphata</taxon>
        <taxon>Eupercaria</taxon>
        <taxon>Tetraodontiformes</taxon>
        <taxon>Molidae</taxon>
        <taxon>Mola</taxon>
    </lineage>
</organism>
<comment type="similarity">
    <text evidence="2">Belongs to the uracil-DNA glycosylase (UDG) superfamily. SMUG1 family.</text>
</comment>
<dbReference type="InterPro" id="IPR036895">
    <property type="entry name" value="Uracil-DNA_glycosylase-like_sf"/>
</dbReference>
<evidence type="ECO:0000256" key="6">
    <source>
        <dbReference type="ARBA" id="ARBA00023204"/>
    </source>
</evidence>
<evidence type="ECO:0000313" key="10">
    <source>
        <dbReference type="Proteomes" id="UP000261620"/>
    </source>
</evidence>
<dbReference type="GO" id="GO:0003677">
    <property type="term" value="F:DNA binding"/>
    <property type="evidence" value="ECO:0007669"/>
    <property type="project" value="UniProtKB-KW"/>
</dbReference>
<keyword evidence="10" id="KW-1185">Reference proteome</keyword>
<proteinExistence type="inferred from homology"/>
<evidence type="ECO:0000256" key="1">
    <source>
        <dbReference type="ARBA" id="ARBA00004123"/>
    </source>
</evidence>
<dbReference type="CDD" id="cd19374">
    <property type="entry name" value="UDG-F3_SMUG1-like"/>
    <property type="match status" value="1"/>
</dbReference>
<evidence type="ECO:0000256" key="4">
    <source>
        <dbReference type="ARBA" id="ARBA00022801"/>
    </source>
</evidence>
<dbReference type="GO" id="GO:0006284">
    <property type="term" value="P:base-excision repair"/>
    <property type="evidence" value="ECO:0007669"/>
    <property type="project" value="InterPro"/>
</dbReference>
<dbReference type="STRING" id="94237.ENSMMOP00000029007"/>
<dbReference type="OMA" id="VANYCPL"/>
<reference evidence="9" key="2">
    <citation type="submission" date="2025-09" db="UniProtKB">
        <authorList>
            <consortium name="Ensembl"/>
        </authorList>
    </citation>
    <scope>IDENTIFICATION</scope>
</reference>
<dbReference type="SUPFAM" id="SSF52141">
    <property type="entry name" value="Uracil-DNA glycosylase-like"/>
    <property type="match status" value="1"/>
</dbReference>
<sequence>KLQAFACTGSRKPASGDGGFKPAPEVDVTHSHRFLRVELELNANLRRLTFSEPVQYVYNPLEYAWDTHRCYVETYCRAGQRFLFLGMNPGPFGMAQTGVPFGEVKTVVDWLKITGSVGRPDREHPNRQITGLACTRSEVSGARFWGFFRNLCSDPALFFQHCFVHNLCPLIFMSASGKNLTPPELPVAERKALLALCDGALCQVVKALGVSMVIGVGRLAEQQARRALSAEGVDVRVEGIMHPSPRNPKANKGWEEVAKTKLEQLGVMALLNNM</sequence>
<keyword evidence="6" id="KW-0234">DNA repair</keyword>
<dbReference type="Proteomes" id="UP000261620">
    <property type="component" value="Unplaced"/>
</dbReference>
<keyword evidence="5" id="KW-0238">DNA-binding</keyword>
<evidence type="ECO:0000256" key="5">
    <source>
        <dbReference type="ARBA" id="ARBA00023125"/>
    </source>
</evidence>
<evidence type="ECO:0000256" key="7">
    <source>
        <dbReference type="ARBA" id="ARBA00023242"/>
    </source>
</evidence>
<dbReference type="AlphaFoldDB" id="A0A3Q4C179"/>
<feature type="region of interest" description="Disordered" evidence="8">
    <location>
        <begin position="1"/>
        <end position="22"/>
    </location>
</feature>
<evidence type="ECO:0000256" key="8">
    <source>
        <dbReference type="SAM" id="MobiDB-lite"/>
    </source>
</evidence>
<dbReference type="Ensembl" id="ENSMMOT00000029496.1">
    <property type="protein sequence ID" value="ENSMMOP00000029007.1"/>
    <property type="gene ID" value="ENSMMOG00000021888.1"/>
</dbReference>